<dbReference type="STRING" id="6573.A0A210QE12"/>
<feature type="region of interest" description="Disordered" evidence="1">
    <location>
        <begin position="158"/>
        <end position="267"/>
    </location>
</feature>
<feature type="compositionally biased region" description="Basic and acidic residues" evidence="1">
    <location>
        <begin position="200"/>
        <end position="217"/>
    </location>
</feature>
<evidence type="ECO:0000313" key="2">
    <source>
        <dbReference type="EMBL" id="OWF46994.1"/>
    </source>
</evidence>
<feature type="compositionally biased region" description="Basic residues" evidence="1">
    <location>
        <begin position="189"/>
        <end position="199"/>
    </location>
</feature>
<dbReference type="OrthoDB" id="6382611at2759"/>
<reference evidence="2 3" key="1">
    <citation type="journal article" date="2017" name="Nat. Ecol. Evol.">
        <title>Scallop genome provides insights into evolution of bilaterian karyotype and development.</title>
        <authorList>
            <person name="Wang S."/>
            <person name="Zhang J."/>
            <person name="Jiao W."/>
            <person name="Li J."/>
            <person name="Xun X."/>
            <person name="Sun Y."/>
            <person name="Guo X."/>
            <person name="Huan P."/>
            <person name="Dong B."/>
            <person name="Zhang L."/>
            <person name="Hu X."/>
            <person name="Sun X."/>
            <person name="Wang J."/>
            <person name="Zhao C."/>
            <person name="Wang Y."/>
            <person name="Wang D."/>
            <person name="Huang X."/>
            <person name="Wang R."/>
            <person name="Lv J."/>
            <person name="Li Y."/>
            <person name="Zhang Z."/>
            <person name="Liu B."/>
            <person name="Lu W."/>
            <person name="Hui Y."/>
            <person name="Liang J."/>
            <person name="Zhou Z."/>
            <person name="Hou R."/>
            <person name="Li X."/>
            <person name="Liu Y."/>
            <person name="Li H."/>
            <person name="Ning X."/>
            <person name="Lin Y."/>
            <person name="Zhao L."/>
            <person name="Xing Q."/>
            <person name="Dou J."/>
            <person name="Li Y."/>
            <person name="Mao J."/>
            <person name="Guo H."/>
            <person name="Dou H."/>
            <person name="Li T."/>
            <person name="Mu C."/>
            <person name="Jiang W."/>
            <person name="Fu Q."/>
            <person name="Fu X."/>
            <person name="Miao Y."/>
            <person name="Liu J."/>
            <person name="Yu Q."/>
            <person name="Li R."/>
            <person name="Liao H."/>
            <person name="Li X."/>
            <person name="Kong Y."/>
            <person name="Jiang Z."/>
            <person name="Chourrout D."/>
            <person name="Li R."/>
            <person name="Bao Z."/>
        </authorList>
    </citation>
    <scope>NUCLEOTIDE SEQUENCE [LARGE SCALE GENOMIC DNA]</scope>
    <source>
        <strain evidence="2 3">PY_sf001</strain>
    </source>
</reference>
<accession>A0A210QE12</accession>
<feature type="compositionally biased region" description="Polar residues" evidence="1">
    <location>
        <begin position="377"/>
        <end position="391"/>
    </location>
</feature>
<feature type="compositionally biased region" description="Low complexity" evidence="1">
    <location>
        <begin position="168"/>
        <end position="183"/>
    </location>
</feature>
<feature type="compositionally biased region" description="Polar residues" evidence="1">
    <location>
        <begin position="404"/>
        <end position="414"/>
    </location>
</feature>
<feature type="compositionally biased region" description="Polar residues" evidence="1">
    <location>
        <begin position="250"/>
        <end position="267"/>
    </location>
</feature>
<feature type="region of interest" description="Disordered" evidence="1">
    <location>
        <begin position="370"/>
        <end position="501"/>
    </location>
</feature>
<evidence type="ECO:0000313" key="3">
    <source>
        <dbReference type="Proteomes" id="UP000242188"/>
    </source>
</evidence>
<feature type="compositionally biased region" description="Basic and acidic residues" evidence="1">
    <location>
        <begin position="415"/>
        <end position="433"/>
    </location>
</feature>
<feature type="region of interest" description="Disordered" evidence="1">
    <location>
        <begin position="517"/>
        <end position="560"/>
    </location>
</feature>
<organism evidence="2 3">
    <name type="scientific">Mizuhopecten yessoensis</name>
    <name type="common">Japanese scallop</name>
    <name type="synonym">Patinopecten yessoensis</name>
    <dbReference type="NCBI Taxonomy" id="6573"/>
    <lineage>
        <taxon>Eukaryota</taxon>
        <taxon>Metazoa</taxon>
        <taxon>Spiralia</taxon>
        <taxon>Lophotrochozoa</taxon>
        <taxon>Mollusca</taxon>
        <taxon>Bivalvia</taxon>
        <taxon>Autobranchia</taxon>
        <taxon>Pteriomorphia</taxon>
        <taxon>Pectinida</taxon>
        <taxon>Pectinoidea</taxon>
        <taxon>Pectinidae</taxon>
        <taxon>Mizuhopecten</taxon>
    </lineage>
</organism>
<feature type="compositionally biased region" description="Polar residues" evidence="1">
    <location>
        <begin position="546"/>
        <end position="560"/>
    </location>
</feature>
<comment type="caution">
    <text evidence="2">The sequence shown here is derived from an EMBL/GenBank/DDBJ whole genome shotgun (WGS) entry which is preliminary data.</text>
</comment>
<proteinExistence type="predicted"/>
<dbReference type="Proteomes" id="UP000242188">
    <property type="component" value="Unassembled WGS sequence"/>
</dbReference>
<dbReference type="AlphaFoldDB" id="A0A210QE12"/>
<dbReference type="EMBL" id="NEDP02004057">
    <property type="protein sequence ID" value="OWF46994.1"/>
    <property type="molecule type" value="Genomic_DNA"/>
</dbReference>
<name>A0A210QE12_MIZYE</name>
<protein>
    <submittedName>
        <fullName evidence="2">Uncharacterized protein</fullName>
    </submittedName>
</protein>
<evidence type="ECO:0000256" key="1">
    <source>
        <dbReference type="SAM" id="MobiDB-lite"/>
    </source>
</evidence>
<sequence>MVLNRIDTRFFKLDEKRALQVEFHRIGSNSKPGPKKWLKDDQLSEIKNLLHDIIKQCVNDTEKTEKKTERSSQIITGNTVKLGCVFKKSPSHDVLLGEASDDESPYRSLYGQKLIVYVCPIETGSPNNGSELYRAMVRAEIGSTGKMMKISTYFSKAGGSGTQGSGTGTAQTTSSSSSSQDQKQVIRNIMKRGKMAKQSKKVESSARKREEQIKPKQQENTSQNTSDHKQQDDTTPDANIAGHKEKMTSTDDNITQSINNPPTSTEFSLTSDVIDITSYKGDDMEFMPDATVSKCRHKNQTGNFDEKQDSMASENIGVTRGVSSLGTITLCGVSSSVAQDFQPSDEHTITVYSAEQIQDLKLEVIPPACHPDPSVKVNRTTPVPSTFNPSPSEEGLELGDDSNDSILPSYSFIDQKTESRPDDNSDLENKNSDVDSDTLFDQFSDTHVDDDSIRAVTSDSDSSSDDNFPVLSTTQRRKSPFKVLEGRTNGSTLDDSVTDSDGGACLKALKRRMTKKRILPNFPSETKSDEEIPNKRLKYDSEIKSSKTNNETFDSDVQTPDTLKSTSVVELPSLMRSRNSKMSRAPKELKQATLSFKGGNLAVTKTQDTQPCVSENDRLDCIIMEDQASQRLRSDLRREVIHAESVKDLNEQHVRFLVQENRRYLKDIFEGKIPCERHKLYKQGGRTRNRLNYQVYLGLFTDEQQDVVMEALMSIFCKKNHGFLDYVMKVILPEVLIKIYMEVTGLNHEEVDHIMASGGS</sequence>
<feature type="compositionally biased region" description="Basic and acidic residues" evidence="1">
    <location>
        <begin position="526"/>
        <end position="545"/>
    </location>
</feature>
<feature type="compositionally biased region" description="Gly residues" evidence="1">
    <location>
        <begin position="158"/>
        <end position="167"/>
    </location>
</feature>
<gene>
    <name evidence="2" type="ORF">KP79_PYT10110</name>
</gene>
<feature type="compositionally biased region" description="Acidic residues" evidence="1">
    <location>
        <begin position="394"/>
        <end position="403"/>
    </location>
</feature>
<keyword evidence="3" id="KW-1185">Reference proteome</keyword>
<feature type="compositionally biased region" description="Basic and acidic residues" evidence="1">
    <location>
        <begin position="444"/>
        <end position="453"/>
    </location>
</feature>